<keyword evidence="2" id="KW-1185">Reference proteome</keyword>
<evidence type="ECO:0000313" key="1">
    <source>
        <dbReference type="EMBL" id="MBW3127689.1"/>
    </source>
</evidence>
<evidence type="ECO:0008006" key="3">
    <source>
        <dbReference type="Google" id="ProtNLM"/>
    </source>
</evidence>
<proteinExistence type="predicted"/>
<evidence type="ECO:0000313" key="2">
    <source>
        <dbReference type="Proteomes" id="UP000826188"/>
    </source>
</evidence>
<reference evidence="1 2" key="1">
    <citation type="submission" date="2021-07" db="EMBL/GenBank/DDBJ databases">
        <title>Hymenobacter profundi sp. nov., isolated from deep-sea water.</title>
        <authorList>
            <person name="Kim M.K."/>
        </authorList>
    </citation>
    <scope>NUCLEOTIDE SEQUENCE [LARGE SCALE GENOMIC DNA]</scope>
    <source>
        <strain evidence="1 2">M2</strain>
    </source>
</reference>
<gene>
    <name evidence="1" type="ORF">KYK14_03950</name>
</gene>
<protein>
    <recommendedName>
        <fullName evidence="3">Glycosyl transferase</fullName>
    </recommendedName>
</protein>
<organism evidence="1 2">
    <name type="scientific">Hymenobacter profundi</name>
    <dbReference type="NCBI Taxonomy" id="1982110"/>
    <lineage>
        <taxon>Bacteria</taxon>
        <taxon>Pseudomonadati</taxon>
        <taxon>Bacteroidota</taxon>
        <taxon>Cytophagia</taxon>
        <taxon>Cytophagales</taxon>
        <taxon>Hymenobacteraceae</taxon>
        <taxon>Hymenobacter</taxon>
    </lineage>
</organism>
<dbReference type="RefSeq" id="WP_219157012.1">
    <property type="nucleotide sequence ID" value="NZ_JAHWGL010000008.1"/>
</dbReference>
<accession>A0ABS6WVU8</accession>
<name>A0ABS6WVU8_9BACT</name>
<comment type="caution">
    <text evidence="1">The sequence shown here is derived from an EMBL/GenBank/DDBJ whole genome shotgun (WGS) entry which is preliminary data.</text>
</comment>
<dbReference type="EMBL" id="JAHWGL010000008">
    <property type="protein sequence ID" value="MBW3127689.1"/>
    <property type="molecule type" value="Genomic_DNA"/>
</dbReference>
<sequence length="320" mass="38171">MKNLVLLSYGNMIEHRRAIGAVMSFWAWYSGNKEEVRTIIYTDNPDYFRSIAQDLPLEYVLLTLPILDAMLNGGNYIHRRKIAIIDETYKKYPLEEVLFIDSDTFFIADPKEWFNSFKEGKSFMHVAEFSFEKAVQHFASFQQEIYPISFINLIESKKFYIDDIEEQLHRNQLSWNSGVLGLPSNIAKYMKDIFALSDEFYEKTSWRISEQLAFSLVLQLKTEVHPSNQYVYHYWNPRQKVIMDSILTLLFNEGVTDQSQNRFFRRIRLSTKKWKEYIELNNAKYEIANSFNSKYYLRGCKYIVHTTLKGLLYYRFNLYI</sequence>
<dbReference type="Proteomes" id="UP000826188">
    <property type="component" value="Unassembled WGS sequence"/>
</dbReference>